<sequence precursor="true">MAAVLALLTAALPLGLPVPAAAQALPKAATGKPGDKLLVEADELIYDNDKNTVTARGNAELHYGPRTLQADRVRYDRATSRVFAEGNVRLTDQDGAVVTGERMELTDDFRNGFIDSLRIQQTVEKKGEVVRTRFSAPRAERVDGEQTSFDYGTYTACEPCKDHPEKPPLWQVRAAKIIHNNETHTVSFEESTLELAGIPVAYLPYFEAADPTVKRKSGFLTPRFISSTALGTGAAVPYFFNLAPNYDLTLSPAFVSRQGVLGQAEFRHRLETGFYNLRVSGIFQTTPSAFLPGPLGAGDRDFRGSIESRGRFYINDRWRTGWDVVGVTDKWFLDNYRIRNQNITTDYFREAVSTAYLIGQGDRSWFEARGYYFKGLSSFDWQKEQPVVAPVIDYDKRINGPGFLGGEVRFEGNLTSLTREATDFQGLPRTGSYLFSPSFNGVSYPLYETCTIFNNSSCLIRGLAGTDTRASAQVSWRRTFIDPLGQAITPFAYLRADTFFVNPSLSGYQNALAPTIANIGEGSSGRVMPALGIDYRYPFVSDFGRLGVHTIEPIAQIIARPSETRIGRLPNEDAQSLVFDDTSLFEWDKFSGYDRVEGGVRTNLGGQYSVVTPAGWYANVLFGESIQLAGVNSFRRGDLANVGFDSGLESRRSDFVGRFQLSPNQNISLISRARFDHNDFSVNRFETGITARFAPFLPLSVSAFYSYYEAQPLLGFSHRREGITASATYNITPNWFVTGSALIDLTHYLDTRDVYADALNAYLANPVGVAPIYQNPGRFYLSGMSFGGGYQDECTTVSLNYIVSPIATAIGVRERNQTVLLRVELKTLGEADLRQNVGTATTADGIAAIR</sequence>
<feature type="chain" id="PRO_5027181940" description="LPS-assembly protein LptD" evidence="1">
    <location>
        <begin position="23"/>
        <end position="850"/>
    </location>
</feature>
<dbReference type="PANTHER" id="PTHR30189:SF1">
    <property type="entry name" value="LPS-ASSEMBLY PROTEIN LPTD"/>
    <property type="match status" value="1"/>
</dbReference>
<dbReference type="Pfam" id="PF04453">
    <property type="entry name" value="LptD"/>
    <property type="match status" value="1"/>
</dbReference>
<keyword evidence="4" id="KW-1185">Reference proteome</keyword>
<dbReference type="RefSeq" id="WP_151003641.1">
    <property type="nucleotide sequence ID" value="NZ_BPQY01000404.1"/>
</dbReference>
<dbReference type="OrthoDB" id="9760225at2"/>
<evidence type="ECO:0000256" key="1">
    <source>
        <dbReference type="HAMAP-Rule" id="MF_01411"/>
    </source>
</evidence>
<dbReference type="GO" id="GO:0015920">
    <property type="term" value="P:lipopolysaccharide transport"/>
    <property type="evidence" value="ECO:0007669"/>
    <property type="project" value="InterPro"/>
</dbReference>
<gene>
    <name evidence="1" type="primary">lptD</name>
    <name evidence="3" type="ORF">F6X53_25555</name>
</gene>
<dbReference type="InterPro" id="IPR007543">
    <property type="entry name" value="LptD_C"/>
</dbReference>
<comment type="subunit">
    <text evidence="1">Component of the lipopolysaccharide transport and assembly complex.</text>
</comment>
<evidence type="ECO:0000313" key="4">
    <source>
        <dbReference type="Proteomes" id="UP000474159"/>
    </source>
</evidence>
<keyword evidence="1" id="KW-0998">Cell outer membrane</keyword>
<accession>A0A6L3SV39</accession>
<reference evidence="3 4" key="1">
    <citation type="submission" date="2019-09" db="EMBL/GenBank/DDBJ databases">
        <title>YIM 48816 draft genome.</title>
        <authorList>
            <person name="Jiang L."/>
        </authorList>
    </citation>
    <scope>NUCLEOTIDE SEQUENCE [LARGE SCALE GENOMIC DNA]</scope>
    <source>
        <strain evidence="3 4">YIM 48816</strain>
    </source>
</reference>
<comment type="function">
    <text evidence="1">Involved in the assembly of lipopolysaccharide (LPS) at the surface of the outer membrane.</text>
</comment>
<comment type="caution">
    <text evidence="1">Lacks conserved residue(s) required for the propagation of feature annotation.</text>
</comment>
<organism evidence="3 4">
    <name type="scientific">Methylobacterium soli</name>
    <dbReference type="NCBI Taxonomy" id="553447"/>
    <lineage>
        <taxon>Bacteria</taxon>
        <taxon>Pseudomonadati</taxon>
        <taxon>Pseudomonadota</taxon>
        <taxon>Alphaproteobacteria</taxon>
        <taxon>Hyphomicrobiales</taxon>
        <taxon>Methylobacteriaceae</taxon>
        <taxon>Methylobacterium</taxon>
    </lineage>
</organism>
<dbReference type="AlphaFoldDB" id="A0A6L3SV39"/>
<dbReference type="Proteomes" id="UP000474159">
    <property type="component" value="Unassembled WGS sequence"/>
</dbReference>
<dbReference type="GO" id="GO:1990351">
    <property type="term" value="C:transporter complex"/>
    <property type="evidence" value="ECO:0007669"/>
    <property type="project" value="TreeGrafter"/>
</dbReference>
<keyword evidence="1" id="KW-0732">Signal</keyword>
<protein>
    <recommendedName>
        <fullName evidence="1">LPS-assembly protein LptD</fullName>
    </recommendedName>
</protein>
<dbReference type="InterPro" id="IPR050218">
    <property type="entry name" value="LptD"/>
</dbReference>
<comment type="subcellular location">
    <subcellularLocation>
        <location evidence="1">Cell outer membrane</location>
    </subcellularLocation>
</comment>
<proteinExistence type="inferred from homology"/>
<evidence type="ECO:0000259" key="2">
    <source>
        <dbReference type="Pfam" id="PF04453"/>
    </source>
</evidence>
<name>A0A6L3SV39_9HYPH</name>
<comment type="similarity">
    <text evidence="1">Belongs to the LptD family.</text>
</comment>
<dbReference type="HAMAP" id="MF_01411">
    <property type="entry name" value="LPS_assembly_LptD"/>
    <property type="match status" value="1"/>
</dbReference>
<dbReference type="GO" id="GO:0043165">
    <property type="term" value="P:Gram-negative-bacterium-type cell outer membrane assembly"/>
    <property type="evidence" value="ECO:0007669"/>
    <property type="project" value="UniProtKB-UniRule"/>
</dbReference>
<dbReference type="PANTHER" id="PTHR30189">
    <property type="entry name" value="LPS-ASSEMBLY PROTEIN"/>
    <property type="match status" value="1"/>
</dbReference>
<dbReference type="Gene3D" id="2.60.450.10">
    <property type="entry name" value="Lipopolysaccharide (LPS) transport protein A like domain"/>
    <property type="match status" value="1"/>
</dbReference>
<feature type="domain" description="LptD C-terminal" evidence="2">
    <location>
        <begin position="302"/>
        <end position="735"/>
    </location>
</feature>
<dbReference type="GO" id="GO:0009279">
    <property type="term" value="C:cell outer membrane"/>
    <property type="evidence" value="ECO:0007669"/>
    <property type="project" value="UniProtKB-SubCell"/>
</dbReference>
<comment type="caution">
    <text evidence="3">The sequence shown here is derived from an EMBL/GenBank/DDBJ whole genome shotgun (WGS) entry which is preliminary data.</text>
</comment>
<evidence type="ECO:0000313" key="3">
    <source>
        <dbReference type="EMBL" id="KAB1074558.1"/>
    </source>
</evidence>
<feature type="signal peptide" evidence="1">
    <location>
        <begin position="1"/>
        <end position="22"/>
    </location>
</feature>
<dbReference type="EMBL" id="VZZK01000036">
    <property type="protein sequence ID" value="KAB1074558.1"/>
    <property type="molecule type" value="Genomic_DNA"/>
</dbReference>
<keyword evidence="1" id="KW-0472">Membrane</keyword>
<dbReference type="InterPro" id="IPR020889">
    <property type="entry name" value="LipoPS_assembly_LptD"/>
</dbReference>